<dbReference type="GO" id="GO:0016853">
    <property type="term" value="F:isomerase activity"/>
    <property type="evidence" value="ECO:0007669"/>
    <property type="project" value="UniProtKB-KW"/>
</dbReference>
<dbReference type="PROSITE" id="PS50404">
    <property type="entry name" value="GST_NTER"/>
    <property type="match status" value="1"/>
</dbReference>
<dbReference type="CDD" id="cd03191">
    <property type="entry name" value="GST_C_Zeta"/>
    <property type="match status" value="1"/>
</dbReference>
<evidence type="ECO:0000259" key="3">
    <source>
        <dbReference type="PROSITE" id="PS50405"/>
    </source>
</evidence>
<dbReference type="InterPro" id="IPR034333">
    <property type="entry name" value="GST_Zeta_N"/>
</dbReference>
<evidence type="ECO:0000313" key="4">
    <source>
        <dbReference type="EMBL" id="MDP9900599.1"/>
    </source>
</evidence>
<dbReference type="SUPFAM" id="SSF47616">
    <property type="entry name" value="GST C-terminal domain-like"/>
    <property type="match status" value="1"/>
</dbReference>
<dbReference type="InterPro" id="IPR040079">
    <property type="entry name" value="Glutathione_S-Trfase"/>
</dbReference>
<proteinExistence type="inferred from homology"/>
<dbReference type="PANTHER" id="PTHR42673">
    <property type="entry name" value="MALEYLACETOACETATE ISOMERASE"/>
    <property type="match status" value="1"/>
</dbReference>
<dbReference type="PANTHER" id="PTHR42673:SF21">
    <property type="entry name" value="GLUTATHIONE S-TRANSFERASE YFCF"/>
    <property type="match status" value="1"/>
</dbReference>
<evidence type="ECO:0000313" key="5">
    <source>
        <dbReference type="Proteomes" id="UP001226867"/>
    </source>
</evidence>
<feature type="domain" description="GST C-terminal" evidence="3">
    <location>
        <begin position="87"/>
        <end position="214"/>
    </location>
</feature>
<evidence type="ECO:0000259" key="2">
    <source>
        <dbReference type="PROSITE" id="PS50404"/>
    </source>
</evidence>
<feature type="domain" description="GST N-terminal" evidence="2">
    <location>
        <begin position="1"/>
        <end position="82"/>
    </location>
</feature>
<reference evidence="4 5" key="1">
    <citation type="submission" date="2023-07" db="EMBL/GenBank/DDBJ databases">
        <title>Sorghum-associated microbial communities from plants grown in Nebraska, USA.</title>
        <authorList>
            <person name="Schachtman D."/>
        </authorList>
    </citation>
    <scope>NUCLEOTIDE SEQUENCE [LARGE SCALE GENOMIC DNA]</scope>
    <source>
        <strain evidence="4 5">DS1607</strain>
    </source>
</reference>
<dbReference type="RefSeq" id="WP_307690404.1">
    <property type="nucleotide sequence ID" value="NZ_JAUSRO010000008.1"/>
</dbReference>
<dbReference type="InterPro" id="IPR036282">
    <property type="entry name" value="Glutathione-S-Trfase_C_sf"/>
</dbReference>
<comment type="similarity">
    <text evidence="1">Belongs to the GST superfamily. Zeta family.</text>
</comment>
<evidence type="ECO:0000256" key="1">
    <source>
        <dbReference type="ARBA" id="ARBA00010007"/>
    </source>
</evidence>
<sequence length="214" mass="23805">MELHNYFRSSASYRVRIALAYKGLSYDYVPVHLVRDGGAQHSEDYKALNPEALVPALVDDGKVITQSLAMLEYLEERHPTPALLPADPADRAWVRALSDLVACEIHPINNLRVLQYLEKTLGVTPAQKMAWIHHWILLGFASLEAHLARDPRTGSCCVGDTPSFADLCLVPQVFNARRFNVPLDDFPTLVRIDAHLQQLDAFRAAAPGAQPDAE</sequence>
<name>A0ABT9S8C4_9BURK</name>
<dbReference type="CDD" id="cd03042">
    <property type="entry name" value="GST_N_Zeta"/>
    <property type="match status" value="1"/>
</dbReference>
<dbReference type="Proteomes" id="UP001226867">
    <property type="component" value="Unassembled WGS sequence"/>
</dbReference>
<keyword evidence="5" id="KW-1185">Reference proteome</keyword>
<organism evidence="4 5">
    <name type="scientific">Variovorax ginsengisoli</name>
    <dbReference type="NCBI Taxonomy" id="363844"/>
    <lineage>
        <taxon>Bacteria</taxon>
        <taxon>Pseudomonadati</taxon>
        <taxon>Pseudomonadota</taxon>
        <taxon>Betaproteobacteria</taxon>
        <taxon>Burkholderiales</taxon>
        <taxon>Comamonadaceae</taxon>
        <taxon>Variovorax</taxon>
    </lineage>
</organism>
<dbReference type="SUPFAM" id="SSF52833">
    <property type="entry name" value="Thioredoxin-like"/>
    <property type="match status" value="1"/>
</dbReference>
<dbReference type="InterPro" id="IPR010987">
    <property type="entry name" value="Glutathione-S-Trfase_C-like"/>
</dbReference>
<dbReference type="PROSITE" id="PS50405">
    <property type="entry name" value="GST_CTER"/>
    <property type="match status" value="1"/>
</dbReference>
<dbReference type="NCBIfam" id="TIGR01262">
    <property type="entry name" value="maiA"/>
    <property type="match status" value="1"/>
</dbReference>
<accession>A0ABT9S8C4</accession>
<dbReference type="Gene3D" id="1.20.1050.10">
    <property type="match status" value="1"/>
</dbReference>
<protein>
    <submittedName>
        <fullName evidence="4">Maleylacetoacetate isomerase</fullName>
    </submittedName>
</protein>
<keyword evidence="4" id="KW-0413">Isomerase</keyword>
<gene>
    <name evidence="4" type="ORF">J2W36_002865</name>
</gene>
<dbReference type="SFLD" id="SFLDS00019">
    <property type="entry name" value="Glutathione_Transferase_(cytos"/>
    <property type="match status" value="1"/>
</dbReference>
<dbReference type="SFLD" id="SFLDG00358">
    <property type="entry name" value="Main_(cytGST)"/>
    <property type="match status" value="1"/>
</dbReference>
<dbReference type="InterPro" id="IPR005955">
    <property type="entry name" value="GST_Zeta"/>
</dbReference>
<dbReference type="EMBL" id="JAUSRO010000008">
    <property type="protein sequence ID" value="MDP9900599.1"/>
    <property type="molecule type" value="Genomic_DNA"/>
</dbReference>
<dbReference type="Gene3D" id="3.40.30.10">
    <property type="entry name" value="Glutaredoxin"/>
    <property type="match status" value="1"/>
</dbReference>
<comment type="caution">
    <text evidence="4">The sequence shown here is derived from an EMBL/GenBank/DDBJ whole genome shotgun (WGS) entry which is preliminary data.</text>
</comment>
<dbReference type="InterPro" id="IPR036249">
    <property type="entry name" value="Thioredoxin-like_sf"/>
</dbReference>
<dbReference type="Pfam" id="PF13417">
    <property type="entry name" value="GST_N_3"/>
    <property type="match status" value="1"/>
</dbReference>
<dbReference type="InterPro" id="IPR004045">
    <property type="entry name" value="Glutathione_S-Trfase_N"/>
</dbReference>
<dbReference type="InterPro" id="IPR034330">
    <property type="entry name" value="GST_Zeta_C"/>
</dbReference>